<organism evidence="1 2">
    <name type="scientific">Kalanchoe fedtschenkoi</name>
    <name type="common">Lavender scallops</name>
    <name type="synonym">South American air plant</name>
    <dbReference type="NCBI Taxonomy" id="63787"/>
    <lineage>
        <taxon>Eukaryota</taxon>
        <taxon>Viridiplantae</taxon>
        <taxon>Streptophyta</taxon>
        <taxon>Embryophyta</taxon>
        <taxon>Tracheophyta</taxon>
        <taxon>Spermatophyta</taxon>
        <taxon>Magnoliopsida</taxon>
        <taxon>eudicotyledons</taxon>
        <taxon>Gunneridae</taxon>
        <taxon>Pentapetalae</taxon>
        <taxon>Saxifragales</taxon>
        <taxon>Crassulaceae</taxon>
        <taxon>Kalanchoe</taxon>
    </lineage>
</organism>
<accession>A0A7N0TT23</accession>
<evidence type="ECO:0000313" key="2">
    <source>
        <dbReference type="Proteomes" id="UP000594263"/>
    </source>
</evidence>
<dbReference type="Proteomes" id="UP000594263">
    <property type="component" value="Unplaced"/>
</dbReference>
<reference evidence="1" key="1">
    <citation type="submission" date="2021-01" db="UniProtKB">
        <authorList>
            <consortium name="EnsemblPlants"/>
        </authorList>
    </citation>
    <scope>IDENTIFICATION</scope>
</reference>
<evidence type="ECO:0000313" key="1">
    <source>
        <dbReference type="EnsemblPlants" id="Kaladp0043s0239.1.v1.1"/>
    </source>
</evidence>
<sequence>MLMLVIGATVHLCLIVATGVFPVLPTCGMKLCSRIFLPRIQTEDNELDDKSKYITYWSDLMSSFVSCCKSVTVPWLLVPFEGSMTY</sequence>
<protein>
    <submittedName>
        <fullName evidence="1">Uncharacterized protein</fullName>
    </submittedName>
</protein>
<proteinExistence type="predicted"/>
<dbReference type="EnsemblPlants" id="Kaladp0043s0239.1.v1.1">
    <property type="protein sequence ID" value="Kaladp0043s0239.1.v1.1"/>
    <property type="gene ID" value="Kaladp0043s0239.v1.1"/>
</dbReference>
<keyword evidence="2" id="KW-1185">Reference proteome</keyword>
<dbReference type="Gramene" id="Kaladp0043s0239.1.v1.1">
    <property type="protein sequence ID" value="Kaladp0043s0239.1.v1.1"/>
    <property type="gene ID" value="Kaladp0043s0239.v1.1"/>
</dbReference>
<name>A0A7N0TT23_KALFE</name>
<dbReference type="AlphaFoldDB" id="A0A7N0TT23"/>